<evidence type="ECO:0000313" key="5">
    <source>
        <dbReference type="EMBL" id="GMT12186.1"/>
    </source>
</evidence>
<dbReference type="Proteomes" id="UP001432322">
    <property type="component" value="Unassembled WGS sequence"/>
</dbReference>
<dbReference type="PROSITE" id="PS51843">
    <property type="entry name" value="NR_LBD"/>
    <property type="match status" value="1"/>
</dbReference>
<keyword evidence="3" id="KW-0675">Receptor</keyword>
<keyword evidence="2" id="KW-0804">Transcription</keyword>
<gene>
    <name evidence="5" type="ORF">PFISCL1PPCAC_3483</name>
</gene>
<feature type="domain" description="NR LBD" evidence="4">
    <location>
        <begin position="1"/>
        <end position="173"/>
    </location>
</feature>
<dbReference type="InterPro" id="IPR000536">
    <property type="entry name" value="Nucl_hrmn_rcpt_lig-bd"/>
</dbReference>
<dbReference type="AlphaFoldDB" id="A0AAV5V0A1"/>
<dbReference type="PANTHER" id="PTHR46011">
    <property type="entry name" value="NUCLEAR HORMONE RECEPTOR FAMILY MEMBER NHR-86-RELATED"/>
    <property type="match status" value="1"/>
</dbReference>
<dbReference type="PANTHER" id="PTHR46011:SF6">
    <property type="entry name" value="HIGH ZINC ACTIVATED NUCLEAR RECEPTOR PROTEIN"/>
    <property type="match status" value="1"/>
</dbReference>
<comment type="caution">
    <text evidence="5">The sequence shown here is derived from an EMBL/GenBank/DDBJ whole genome shotgun (WGS) entry which is preliminary data.</text>
</comment>
<dbReference type="Pfam" id="PF00104">
    <property type="entry name" value="Hormone_recep"/>
    <property type="match status" value="1"/>
</dbReference>
<evidence type="ECO:0000256" key="2">
    <source>
        <dbReference type="ARBA" id="ARBA00023163"/>
    </source>
</evidence>
<feature type="non-terminal residue" evidence="5">
    <location>
        <position position="173"/>
    </location>
</feature>
<feature type="non-terminal residue" evidence="5">
    <location>
        <position position="1"/>
    </location>
</feature>
<keyword evidence="1" id="KW-0805">Transcription regulation</keyword>
<protein>
    <recommendedName>
        <fullName evidence="4">NR LBD domain-containing protein</fullName>
    </recommendedName>
</protein>
<organism evidence="5 6">
    <name type="scientific">Pristionchus fissidentatus</name>
    <dbReference type="NCBI Taxonomy" id="1538716"/>
    <lineage>
        <taxon>Eukaryota</taxon>
        <taxon>Metazoa</taxon>
        <taxon>Ecdysozoa</taxon>
        <taxon>Nematoda</taxon>
        <taxon>Chromadorea</taxon>
        <taxon>Rhabditida</taxon>
        <taxon>Rhabditina</taxon>
        <taxon>Diplogasteromorpha</taxon>
        <taxon>Diplogasteroidea</taxon>
        <taxon>Neodiplogasteridae</taxon>
        <taxon>Pristionchus</taxon>
    </lineage>
</organism>
<sequence>FAERAFPTLAELNEEERDVLLAAYIMKFYMLDSFYRTRITWGEIRRFIMWSVTSCADMGRYDLWLGEDQGGEDRETLISCLDSLLKVQLDLVVPIMIRAQITIKEFHAALALLLCETDDLTDVSDKTLSVLSNIRAEVYQDLADYYNDEIELSDFSTRLGHLLSLNHSMRVST</sequence>
<evidence type="ECO:0000259" key="4">
    <source>
        <dbReference type="PROSITE" id="PS51843"/>
    </source>
</evidence>
<accession>A0AAV5V0A1</accession>
<reference evidence="5" key="1">
    <citation type="submission" date="2023-10" db="EMBL/GenBank/DDBJ databases">
        <title>Genome assembly of Pristionchus species.</title>
        <authorList>
            <person name="Yoshida K."/>
            <person name="Sommer R.J."/>
        </authorList>
    </citation>
    <scope>NUCLEOTIDE SEQUENCE</scope>
    <source>
        <strain evidence="5">RS5133</strain>
    </source>
</reference>
<dbReference type="SUPFAM" id="SSF48508">
    <property type="entry name" value="Nuclear receptor ligand-binding domain"/>
    <property type="match status" value="1"/>
</dbReference>
<evidence type="ECO:0000313" key="6">
    <source>
        <dbReference type="Proteomes" id="UP001432322"/>
    </source>
</evidence>
<evidence type="ECO:0000256" key="3">
    <source>
        <dbReference type="ARBA" id="ARBA00023170"/>
    </source>
</evidence>
<evidence type="ECO:0000256" key="1">
    <source>
        <dbReference type="ARBA" id="ARBA00023015"/>
    </source>
</evidence>
<dbReference type="GO" id="GO:0003700">
    <property type="term" value="F:DNA-binding transcription factor activity"/>
    <property type="evidence" value="ECO:0007669"/>
    <property type="project" value="TreeGrafter"/>
</dbReference>
<proteinExistence type="predicted"/>
<dbReference type="EMBL" id="BTSY01000001">
    <property type="protein sequence ID" value="GMT12186.1"/>
    <property type="molecule type" value="Genomic_DNA"/>
</dbReference>
<keyword evidence="6" id="KW-1185">Reference proteome</keyword>
<dbReference type="GO" id="GO:0005634">
    <property type="term" value="C:nucleus"/>
    <property type="evidence" value="ECO:0007669"/>
    <property type="project" value="TreeGrafter"/>
</dbReference>
<dbReference type="Gene3D" id="1.10.565.10">
    <property type="entry name" value="Retinoid X Receptor"/>
    <property type="match status" value="1"/>
</dbReference>
<name>A0AAV5V0A1_9BILA</name>
<dbReference type="InterPro" id="IPR035500">
    <property type="entry name" value="NHR-like_dom_sf"/>
</dbReference>